<dbReference type="SUPFAM" id="SSF52540">
    <property type="entry name" value="P-loop containing nucleoside triphosphate hydrolases"/>
    <property type="match status" value="1"/>
</dbReference>
<evidence type="ECO:0000313" key="1">
    <source>
        <dbReference type="EMBL" id="MFD1717381.1"/>
    </source>
</evidence>
<comment type="caution">
    <text evidence="1">The sequence shown here is derived from an EMBL/GenBank/DDBJ whole genome shotgun (WGS) entry which is preliminary data.</text>
</comment>
<dbReference type="Proteomes" id="UP001597277">
    <property type="component" value="Unassembled WGS sequence"/>
</dbReference>
<dbReference type="EMBL" id="JBHUEE010000002">
    <property type="protein sequence ID" value="MFD1717381.1"/>
    <property type="molecule type" value="Genomic_DNA"/>
</dbReference>
<keyword evidence="1" id="KW-0808">Transferase</keyword>
<sequence>MRQKIFGVGLNKTGTTTLCRALEHLGYSSFHHASVIYPPQRVERFASRAISDGRHPFADLRGLMRFDAYFDIRVIERQFEEFDRWFPGSKFILHTRNFDDWMRSRMKHVHRNEGSRVRNWQDIDADDWERLWREQHERVRRYFSDRPDDLLEIDVPAGDGWEKLAPFLGADVPAVPFPRLNVEGSGTREAPSRNRRARVVRGVGRSLRDSLWQLRTPR</sequence>
<organism evidence="1 2">
    <name type="scientific">Georgenia deserti</name>
    <dbReference type="NCBI Taxonomy" id="2093781"/>
    <lineage>
        <taxon>Bacteria</taxon>
        <taxon>Bacillati</taxon>
        <taxon>Actinomycetota</taxon>
        <taxon>Actinomycetes</taxon>
        <taxon>Micrococcales</taxon>
        <taxon>Bogoriellaceae</taxon>
        <taxon>Georgenia</taxon>
    </lineage>
</organism>
<dbReference type="InterPro" id="IPR040632">
    <property type="entry name" value="Sulfotransfer_4"/>
</dbReference>
<dbReference type="GO" id="GO:0016740">
    <property type="term" value="F:transferase activity"/>
    <property type="evidence" value="ECO:0007669"/>
    <property type="project" value="UniProtKB-KW"/>
</dbReference>
<dbReference type="InterPro" id="IPR027417">
    <property type="entry name" value="P-loop_NTPase"/>
</dbReference>
<accession>A0ABW4L1H3</accession>
<evidence type="ECO:0000313" key="2">
    <source>
        <dbReference type="Proteomes" id="UP001597277"/>
    </source>
</evidence>
<keyword evidence="2" id="KW-1185">Reference proteome</keyword>
<dbReference type="PANTHER" id="PTHR36978:SF4">
    <property type="entry name" value="P-LOOP CONTAINING NUCLEOSIDE TRIPHOSPHATE HYDROLASE PROTEIN"/>
    <property type="match status" value="1"/>
</dbReference>
<dbReference type="Gene3D" id="3.40.50.300">
    <property type="entry name" value="P-loop containing nucleotide triphosphate hydrolases"/>
    <property type="match status" value="1"/>
</dbReference>
<proteinExistence type="predicted"/>
<dbReference type="PANTHER" id="PTHR36978">
    <property type="entry name" value="P-LOOP CONTAINING NUCLEOTIDE TRIPHOSPHATE HYDROLASE"/>
    <property type="match status" value="1"/>
</dbReference>
<reference evidence="2" key="1">
    <citation type="journal article" date="2019" name="Int. J. Syst. Evol. Microbiol.">
        <title>The Global Catalogue of Microorganisms (GCM) 10K type strain sequencing project: providing services to taxonomists for standard genome sequencing and annotation.</title>
        <authorList>
            <consortium name="The Broad Institute Genomics Platform"/>
            <consortium name="The Broad Institute Genome Sequencing Center for Infectious Disease"/>
            <person name="Wu L."/>
            <person name="Ma J."/>
        </authorList>
    </citation>
    <scope>NUCLEOTIDE SEQUENCE [LARGE SCALE GENOMIC DNA]</scope>
    <source>
        <strain evidence="2">JCM 17130</strain>
    </source>
</reference>
<gene>
    <name evidence="1" type="ORF">ACFSE6_06020</name>
</gene>
<protein>
    <submittedName>
        <fullName evidence="1">Sulfotransferase family protein</fullName>
        <ecNumber evidence="1">2.8.2.-</ecNumber>
    </submittedName>
</protein>
<name>A0ABW4L1H3_9MICO</name>
<dbReference type="RefSeq" id="WP_388003502.1">
    <property type="nucleotide sequence ID" value="NZ_JBHUEE010000002.1"/>
</dbReference>
<dbReference type="EC" id="2.8.2.-" evidence="1"/>
<dbReference type="Pfam" id="PF17784">
    <property type="entry name" value="Sulfotransfer_4"/>
    <property type="match status" value="2"/>
</dbReference>